<sequence>MKQLVLALKEEFDELKKWSVSFWSFSEQGNIEEEQKNCSFESFKDWMSEAQKDDLTPFELIILLPAWRGQFHQFELQKGQARHLDKIAPFLLESHIAQSVEDTHFVTTTLKQSYLNTSSQSNSDVLANDDEDASQVQDAATVQSFAIANIVSKSSMHEWLAMFETLNTTRTNFLLPQAWLCDQFGSSDFCVFNDEVYTWDHNQLIQIPNELAEGVVQGNELKSDPESDRDFIAYQLSNRKAWQGMDLCRGEFGKQSAIIQTLWGWKWVAVAASVLFATLIFSMNSETERLNDQIYAVNDKSKQAFLRLVPEEGRIVNLSRQLKAKLRQSHQTNSAKSAHSPYQVLNIIDQARQSVRGNHSIVSVNYRNESYRIQWRAKNRDVFDRLVSEFDKQGFDVQLDQVLKRGAEYIGAFQLQGNIK</sequence>
<protein>
    <recommendedName>
        <fullName evidence="10">Type II secretion system protein L</fullName>
        <shortName evidence="10">T2SS protein L</shortName>
    </recommendedName>
</protein>
<dbReference type="Gene3D" id="3.30.420.380">
    <property type="match status" value="1"/>
</dbReference>
<dbReference type="AlphaFoldDB" id="A0A4R6MD26"/>
<dbReference type="NCBIfam" id="TIGR01709">
    <property type="entry name" value="typeII_sec_gspL"/>
    <property type="match status" value="1"/>
</dbReference>
<evidence type="ECO:0000256" key="8">
    <source>
        <dbReference type="ARBA" id="ARBA00022989"/>
    </source>
</evidence>
<comment type="subcellular location">
    <subcellularLocation>
        <location evidence="1">Cell inner membrane</location>
    </subcellularLocation>
</comment>
<keyword evidence="13" id="KW-1185">Reference proteome</keyword>
<accession>A0A4R6MD26</accession>
<evidence type="ECO:0000256" key="4">
    <source>
        <dbReference type="ARBA" id="ARBA00022475"/>
    </source>
</evidence>
<evidence type="ECO:0000256" key="7">
    <source>
        <dbReference type="ARBA" id="ARBA00022927"/>
    </source>
</evidence>
<comment type="similarity">
    <text evidence="2 10">Belongs to the GSP L family.</text>
</comment>
<dbReference type="PIRSF" id="PIRSF015761">
    <property type="entry name" value="Protein_L"/>
    <property type="match status" value="1"/>
</dbReference>
<keyword evidence="4" id="KW-1003">Cell membrane</keyword>
<dbReference type="GO" id="GO:0015628">
    <property type="term" value="P:protein secretion by the type II secretion system"/>
    <property type="evidence" value="ECO:0007669"/>
    <property type="project" value="InterPro"/>
</dbReference>
<evidence type="ECO:0000256" key="6">
    <source>
        <dbReference type="ARBA" id="ARBA00022692"/>
    </source>
</evidence>
<evidence type="ECO:0000256" key="1">
    <source>
        <dbReference type="ARBA" id="ARBA00004533"/>
    </source>
</evidence>
<name>A0A4R6MD26_9GAMM</name>
<keyword evidence="5" id="KW-0997">Cell inner membrane</keyword>
<dbReference type="RefSeq" id="WP_133503599.1">
    <property type="nucleotide sequence ID" value="NZ_SNXC01000011.1"/>
</dbReference>
<dbReference type="EMBL" id="SNXC01000011">
    <property type="protein sequence ID" value="TDO98169.1"/>
    <property type="molecule type" value="Genomic_DNA"/>
</dbReference>
<dbReference type="GO" id="GO:0015627">
    <property type="term" value="C:type II protein secretion system complex"/>
    <property type="evidence" value="ECO:0007669"/>
    <property type="project" value="InterPro"/>
</dbReference>
<reference evidence="12 13" key="1">
    <citation type="submission" date="2019-03" db="EMBL/GenBank/DDBJ databases">
        <title>Genomic Encyclopedia of Type Strains, Phase III (KMG-III): the genomes of soil and plant-associated and newly described type strains.</title>
        <authorList>
            <person name="Whitman W."/>
        </authorList>
    </citation>
    <scope>NUCLEOTIDE SEQUENCE [LARGE SCALE GENOMIC DNA]</scope>
    <source>
        <strain evidence="12 13">CECT 7378</strain>
    </source>
</reference>
<evidence type="ECO:0000313" key="12">
    <source>
        <dbReference type="EMBL" id="TDO98169.1"/>
    </source>
</evidence>
<dbReference type="InterPro" id="IPR025691">
    <property type="entry name" value="GspL_pp_dom"/>
</dbReference>
<dbReference type="OrthoDB" id="6103448at2"/>
<feature type="domain" description="GspL periplasmic" evidence="11">
    <location>
        <begin position="263"/>
        <end position="416"/>
    </location>
</feature>
<dbReference type="Pfam" id="PF12693">
    <property type="entry name" value="GspL_C"/>
    <property type="match status" value="1"/>
</dbReference>
<comment type="caution">
    <text evidence="12">The sequence shown here is derived from an EMBL/GenBank/DDBJ whole genome shotgun (WGS) entry which is preliminary data.</text>
</comment>
<dbReference type="SUPFAM" id="SSF53067">
    <property type="entry name" value="Actin-like ATPase domain"/>
    <property type="match status" value="1"/>
</dbReference>
<evidence type="ECO:0000256" key="3">
    <source>
        <dbReference type="ARBA" id="ARBA00022448"/>
    </source>
</evidence>
<keyword evidence="6" id="KW-0812">Transmembrane</keyword>
<evidence type="ECO:0000256" key="5">
    <source>
        <dbReference type="ARBA" id="ARBA00022519"/>
    </source>
</evidence>
<dbReference type="GO" id="GO:0005886">
    <property type="term" value="C:plasma membrane"/>
    <property type="evidence" value="ECO:0007669"/>
    <property type="project" value="UniProtKB-SubCell"/>
</dbReference>
<keyword evidence="3 10" id="KW-0813">Transport</keyword>
<dbReference type="Proteomes" id="UP000294656">
    <property type="component" value="Unassembled WGS sequence"/>
</dbReference>
<comment type="function">
    <text evidence="10">Inner membrane component of the type II secretion system required for the energy-dependent secretion of extracellular factors such as proteases and toxins from the periplasm.</text>
</comment>
<keyword evidence="9" id="KW-0472">Membrane</keyword>
<evidence type="ECO:0000256" key="9">
    <source>
        <dbReference type="ARBA" id="ARBA00023136"/>
    </source>
</evidence>
<organism evidence="12 13">
    <name type="scientific">Marinomonas balearica</name>
    <dbReference type="NCBI Taxonomy" id="491947"/>
    <lineage>
        <taxon>Bacteria</taxon>
        <taxon>Pseudomonadati</taxon>
        <taxon>Pseudomonadota</taxon>
        <taxon>Gammaproteobacteria</taxon>
        <taxon>Oceanospirillales</taxon>
        <taxon>Oceanospirillaceae</taxon>
        <taxon>Marinomonas</taxon>
    </lineage>
</organism>
<evidence type="ECO:0000313" key="13">
    <source>
        <dbReference type="Proteomes" id="UP000294656"/>
    </source>
</evidence>
<dbReference type="InterPro" id="IPR007812">
    <property type="entry name" value="T2SS_protein-GspL"/>
</dbReference>
<evidence type="ECO:0000259" key="11">
    <source>
        <dbReference type="Pfam" id="PF12693"/>
    </source>
</evidence>
<gene>
    <name evidence="12" type="ORF">DFP79_1806</name>
</gene>
<proteinExistence type="inferred from homology"/>
<keyword evidence="7 10" id="KW-0653">Protein transport</keyword>
<evidence type="ECO:0000256" key="2">
    <source>
        <dbReference type="ARBA" id="ARBA00005318"/>
    </source>
</evidence>
<dbReference type="InterPro" id="IPR043129">
    <property type="entry name" value="ATPase_NBD"/>
</dbReference>
<keyword evidence="8" id="KW-1133">Transmembrane helix</keyword>
<dbReference type="GO" id="GO:0009276">
    <property type="term" value="C:Gram-negative-bacterium-type cell wall"/>
    <property type="evidence" value="ECO:0007669"/>
    <property type="project" value="InterPro"/>
</dbReference>
<evidence type="ECO:0000256" key="10">
    <source>
        <dbReference type="PIRNR" id="PIRNR015761"/>
    </source>
</evidence>